<evidence type="ECO:0000313" key="3">
    <source>
        <dbReference type="Proteomes" id="UP000886520"/>
    </source>
</evidence>
<keyword evidence="3" id="KW-1185">Reference proteome</keyword>
<evidence type="ECO:0000256" key="1">
    <source>
        <dbReference type="SAM" id="MobiDB-lite"/>
    </source>
</evidence>
<gene>
    <name evidence="2" type="ORF">GOP47_0008364</name>
</gene>
<name>A0A9D4ZI41_ADICA</name>
<organism evidence="2 3">
    <name type="scientific">Adiantum capillus-veneris</name>
    <name type="common">Maidenhair fern</name>
    <dbReference type="NCBI Taxonomy" id="13818"/>
    <lineage>
        <taxon>Eukaryota</taxon>
        <taxon>Viridiplantae</taxon>
        <taxon>Streptophyta</taxon>
        <taxon>Embryophyta</taxon>
        <taxon>Tracheophyta</taxon>
        <taxon>Polypodiopsida</taxon>
        <taxon>Polypodiidae</taxon>
        <taxon>Polypodiales</taxon>
        <taxon>Pteridineae</taxon>
        <taxon>Pteridaceae</taxon>
        <taxon>Vittarioideae</taxon>
        <taxon>Adiantum</taxon>
    </lineage>
</organism>
<protein>
    <submittedName>
        <fullName evidence="2">Uncharacterized protein</fullName>
    </submittedName>
</protein>
<feature type="region of interest" description="Disordered" evidence="1">
    <location>
        <begin position="1"/>
        <end position="25"/>
    </location>
</feature>
<dbReference type="EMBL" id="JABFUD020000008">
    <property type="protein sequence ID" value="KAI5076299.1"/>
    <property type="molecule type" value="Genomic_DNA"/>
</dbReference>
<dbReference type="Proteomes" id="UP000886520">
    <property type="component" value="Chromosome 8"/>
</dbReference>
<sequence length="91" mass="9897">MASQGSLAGTFIRPPTPNAPRHSTRPADLRFSVVCPFASTFPELESPVVAADATSKIARIGTIPHRVLFDEDELFILDCTALRGITDLKHH</sequence>
<accession>A0A9D4ZI41</accession>
<evidence type="ECO:0000313" key="2">
    <source>
        <dbReference type="EMBL" id="KAI5076299.1"/>
    </source>
</evidence>
<comment type="caution">
    <text evidence="2">The sequence shown here is derived from an EMBL/GenBank/DDBJ whole genome shotgun (WGS) entry which is preliminary data.</text>
</comment>
<dbReference type="AlphaFoldDB" id="A0A9D4ZI41"/>
<proteinExistence type="predicted"/>
<reference evidence="2" key="1">
    <citation type="submission" date="2021-01" db="EMBL/GenBank/DDBJ databases">
        <title>Adiantum capillus-veneris genome.</title>
        <authorList>
            <person name="Fang Y."/>
            <person name="Liao Q."/>
        </authorList>
    </citation>
    <scope>NUCLEOTIDE SEQUENCE</scope>
    <source>
        <strain evidence="2">H3</strain>
        <tissue evidence="2">Leaf</tissue>
    </source>
</reference>